<evidence type="ECO:0000313" key="1">
    <source>
        <dbReference type="EMBL" id="KAL3315882.1"/>
    </source>
</evidence>
<organism evidence="1 2">
    <name type="scientific">Cichlidogyrus casuarinus</name>
    <dbReference type="NCBI Taxonomy" id="1844966"/>
    <lineage>
        <taxon>Eukaryota</taxon>
        <taxon>Metazoa</taxon>
        <taxon>Spiralia</taxon>
        <taxon>Lophotrochozoa</taxon>
        <taxon>Platyhelminthes</taxon>
        <taxon>Monogenea</taxon>
        <taxon>Monopisthocotylea</taxon>
        <taxon>Dactylogyridea</taxon>
        <taxon>Ancyrocephalidae</taxon>
        <taxon>Cichlidogyrus</taxon>
    </lineage>
</organism>
<evidence type="ECO:0000313" key="2">
    <source>
        <dbReference type="Proteomes" id="UP001626550"/>
    </source>
</evidence>
<dbReference type="EMBL" id="JBJKFK010000645">
    <property type="protein sequence ID" value="KAL3315882.1"/>
    <property type="molecule type" value="Genomic_DNA"/>
</dbReference>
<sequence>MLSGTPITRRAHFRRSLSAASAAFSSSPYINDSWLGLKCRTTSGDLRSALIATATPSSGMPIGVSGVDIRKATKYSL</sequence>
<reference evidence="1 2" key="1">
    <citation type="submission" date="2024-11" db="EMBL/GenBank/DDBJ databases">
        <title>Adaptive evolution of stress response genes in parasites aligns with host niche diversity.</title>
        <authorList>
            <person name="Hahn C."/>
            <person name="Resl P."/>
        </authorList>
    </citation>
    <scope>NUCLEOTIDE SEQUENCE [LARGE SCALE GENOMIC DNA]</scope>
    <source>
        <strain evidence="1">EGGRZ-B1_66</strain>
        <tissue evidence="1">Body</tissue>
    </source>
</reference>
<dbReference type="Proteomes" id="UP001626550">
    <property type="component" value="Unassembled WGS sequence"/>
</dbReference>
<proteinExistence type="predicted"/>
<keyword evidence="2" id="KW-1185">Reference proteome</keyword>
<name>A0ABD2Q9I5_9PLAT</name>
<dbReference type="AlphaFoldDB" id="A0ABD2Q9I5"/>
<comment type="caution">
    <text evidence="1">The sequence shown here is derived from an EMBL/GenBank/DDBJ whole genome shotgun (WGS) entry which is preliminary data.</text>
</comment>
<gene>
    <name evidence="1" type="ORF">Ciccas_005480</name>
</gene>
<accession>A0ABD2Q9I5</accession>
<protein>
    <submittedName>
        <fullName evidence="1">Uncharacterized protein</fullName>
    </submittedName>
</protein>